<evidence type="ECO:0000313" key="1">
    <source>
        <dbReference type="EMBL" id="QNS03767.1"/>
    </source>
</evidence>
<protein>
    <recommendedName>
        <fullName evidence="3">ESX-1 secretion-associated protein</fullName>
    </recommendedName>
</protein>
<dbReference type="AlphaFoldDB" id="A0A7H1B4W2"/>
<dbReference type="KEGG" id="sxn:IAG42_09105"/>
<dbReference type="RefSeq" id="WP_188336518.1">
    <property type="nucleotide sequence ID" value="NZ_CP061281.1"/>
</dbReference>
<dbReference type="GO" id="GO:0009306">
    <property type="term" value="P:protein secretion"/>
    <property type="evidence" value="ECO:0007669"/>
    <property type="project" value="InterPro"/>
</dbReference>
<reference evidence="1 2" key="1">
    <citation type="submission" date="2020-09" db="EMBL/GenBank/DDBJ databases">
        <title>A novel species.</title>
        <authorList>
            <person name="Gao J."/>
        </authorList>
    </citation>
    <scope>NUCLEOTIDE SEQUENCE [LARGE SCALE GENOMIC DNA]</scope>
    <source>
        <strain evidence="1 2">CRXT-Y-14</strain>
    </source>
</reference>
<dbReference type="Pfam" id="PF10824">
    <property type="entry name" value="T7SS_ESX_EspC"/>
    <property type="match status" value="1"/>
</dbReference>
<name>A0A7H1B4W2_9ACTN</name>
<sequence length="107" mass="11953">MTLRVTPSELEGYARQVGRAHDDAVEFKRHCERFTRVGTSDVGILNHVTRAHAKAVTDVTSAMDQLVLILKGAAAELRRSAVYYEKTDRRVAANLDATYPRVKRPVS</sequence>
<organism evidence="1 2">
    <name type="scientific">Streptomyces xanthii</name>
    <dbReference type="NCBI Taxonomy" id="2768069"/>
    <lineage>
        <taxon>Bacteria</taxon>
        <taxon>Bacillati</taxon>
        <taxon>Actinomycetota</taxon>
        <taxon>Actinomycetes</taxon>
        <taxon>Kitasatosporales</taxon>
        <taxon>Streptomycetaceae</taxon>
        <taxon>Streptomyces</taxon>
    </lineage>
</organism>
<dbReference type="InterPro" id="IPR022536">
    <property type="entry name" value="EspC"/>
</dbReference>
<dbReference type="Proteomes" id="UP000516428">
    <property type="component" value="Chromosome"/>
</dbReference>
<keyword evidence="2" id="KW-1185">Reference proteome</keyword>
<dbReference type="EMBL" id="CP061281">
    <property type="protein sequence ID" value="QNS03767.1"/>
    <property type="molecule type" value="Genomic_DNA"/>
</dbReference>
<proteinExistence type="predicted"/>
<evidence type="ECO:0008006" key="3">
    <source>
        <dbReference type="Google" id="ProtNLM"/>
    </source>
</evidence>
<evidence type="ECO:0000313" key="2">
    <source>
        <dbReference type="Proteomes" id="UP000516428"/>
    </source>
</evidence>
<accession>A0A7H1B4W2</accession>
<gene>
    <name evidence="1" type="ORF">IAG42_09105</name>
</gene>